<organism evidence="5">
    <name type="scientific">Nippostrongylus brasiliensis</name>
    <name type="common">Rat hookworm</name>
    <dbReference type="NCBI Taxonomy" id="27835"/>
    <lineage>
        <taxon>Eukaryota</taxon>
        <taxon>Metazoa</taxon>
        <taxon>Ecdysozoa</taxon>
        <taxon>Nematoda</taxon>
        <taxon>Chromadorea</taxon>
        <taxon>Rhabditida</taxon>
        <taxon>Rhabditina</taxon>
        <taxon>Rhabditomorpha</taxon>
        <taxon>Strongyloidea</taxon>
        <taxon>Heligmosomidae</taxon>
        <taxon>Nippostrongylus</taxon>
    </lineage>
</organism>
<evidence type="ECO:0000313" key="3">
    <source>
        <dbReference type="EMBL" id="VDL66857.1"/>
    </source>
</evidence>
<dbReference type="STRING" id="27835.A0A0N4XL65"/>
<dbReference type="Gene3D" id="1.20.5.170">
    <property type="match status" value="1"/>
</dbReference>
<evidence type="ECO:0000256" key="1">
    <source>
        <dbReference type="SAM" id="Coils"/>
    </source>
</evidence>
<reference evidence="3 4" key="2">
    <citation type="submission" date="2018-11" db="EMBL/GenBank/DDBJ databases">
        <authorList>
            <consortium name="Pathogen Informatics"/>
        </authorList>
    </citation>
    <scope>NUCLEOTIDE SEQUENCE [LARGE SCALE GENOMIC DNA]</scope>
</reference>
<dbReference type="CDD" id="cd14686">
    <property type="entry name" value="bZIP"/>
    <property type="match status" value="1"/>
</dbReference>
<sequence>MLSDFFRSESEEQIRLSRGSNCIPFNAIRDSETVVFHSAQYEHELLMHYLGESGPLESVDECSAPAELSSDFDFYLNEVPSYHYIDPSHSPDGLRENSLNSNDVTFPDDSIYPPAKLESRPDPPSRCPSPKRSRRGRPMKITSTSKMANYARNYREQKKNQLAACEAKIKELTEENKYLREENRRLTEGYARLSQKINSLVKIVENRSHQSHDPLRTPPYNQFIHSDKEFKSDLFDIDELMTFSK</sequence>
<feature type="compositionally biased region" description="Basic residues" evidence="2">
    <location>
        <begin position="129"/>
        <end position="138"/>
    </location>
</feature>
<name>A0A0N4XL65_NIPBR</name>
<dbReference type="AlphaFoldDB" id="A0A0N4XL65"/>
<proteinExistence type="predicted"/>
<evidence type="ECO:0000256" key="2">
    <source>
        <dbReference type="SAM" id="MobiDB-lite"/>
    </source>
</evidence>
<dbReference type="OMA" id="LFMEYNL"/>
<keyword evidence="1" id="KW-0175">Coiled coil</keyword>
<dbReference type="Proteomes" id="UP000271162">
    <property type="component" value="Unassembled WGS sequence"/>
</dbReference>
<protein>
    <submittedName>
        <fullName evidence="5">BZIP domain-containing protein</fullName>
    </submittedName>
</protein>
<feature type="coiled-coil region" evidence="1">
    <location>
        <begin position="155"/>
        <end position="189"/>
    </location>
</feature>
<gene>
    <name evidence="3" type="ORF">NBR_LOCUS3268</name>
</gene>
<reference evidence="5" key="1">
    <citation type="submission" date="2017-02" db="UniProtKB">
        <authorList>
            <consortium name="WormBaseParasite"/>
        </authorList>
    </citation>
    <scope>IDENTIFICATION</scope>
</reference>
<evidence type="ECO:0000313" key="5">
    <source>
        <dbReference type="WBParaSite" id="NBR_0000326701-mRNA-1"/>
    </source>
</evidence>
<keyword evidence="4" id="KW-1185">Reference proteome</keyword>
<evidence type="ECO:0000313" key="4">
    <source>
        <dbReference type="Proteomes" id="UP000271162"/>
    </source>
</evidence>
<accession>A0A0N4XL65</accession>
<feature type="region of interest" description="Disordered" evidence="2">
    <location>
        <begin position="87"/>
        <end position="140"/>
    </location>
</feature>
<dbReference type="WBParaSite" id="NBR_0000326701-mRNA-1">
    <property type="protein sequence ID" value="NBR_0000326701-mRNA-1"/>
    <property type="gene ID" value="NBR_0000326701"/>
</dbReference>
<dbReference type="EMBL" id="UYSL01004711">
    <property type="protein sequence ID" value="VDL66857.1"/>
    <property type="molecule type" value="Genomic_DNA"/>
</dbReference>